<dbReference type="Proteomes" id="UP000609346">
    <property type="component" value="Unassembled WGS sequence"/>
</dbReference>
<name>A0ABR8MUP4_9BACL</name>
<sequence length="158" mass="17935">MAKLLSFRPFLYAIVDFNVIGKQLNWKTYLASIAVLGLELLLGVTFSLNILLGISYIAAFLLLACFSLLFLRQQLSKKPIKCSCFGRSDKFTNQKLAIVRNTILALLALLGISLQPSYISIEHPHVTMFLIYSSIAYLYQLYVEWTYMNKLKKEAVAL</sequence>
<evidence type="ECO:0000313" key="7">
    <source>
        <dbReference type="EMBL" id="MBD3919300.1"/>
    </source>
</evidence>
<feature type="transmembrane region" description="Helical" evidence="5">
    <location>
        <begin position="29"/>
        <end position="48"/>
    </location>
</feature>
<keyword evidence="2 5" id="KW-0812">Transmembrane</keyword>
<comment type="caution">
    <text evidence="7">The sequence shown here is derived from an EMBL/GenBank/DDBJ whole genome shotgun (WGS) entry which is preliminary data.</text>
</comment>
<feature type="transmembrane region" description="Helical" evidence="5">
    <location>
        <begin position="54"/>
        <end position="71"/>
    </location>
</feature>
<accession>A0ABR8MUP4</accession>
<keyword evidence="8" id="KW-1185">Reference proteome</keyword>
<feature type="transmembrane region" description="Helical" evidence="5">
    <location>
        <begin position="125"/>
        <end position="143"/>
    </location>
</feature>
<evidence type="ECO:0000256" key="2">
    <source>
        <dbReference type="ARBA" id="ARBA00022692"/>
    </source>
</evidence>
<dbReference type="InterPro" id="IPR009908">
    <property type="entry name" value="Methylamine_util_MauE"/>
</dbReference>
<comment type="subcellular location">
    <subcellularLocation>
        <location evidence="1">Membrane</location>
        <topology evidence="1">Multi-pass membrane protein</topology>
    </subcellularLocation>
</comment>
<dbReference type="Pfam" id="PF07291">
    <property type="entry name" value="MauE"/>
    <property type="match status" value="1"/>
</dbReference>
<keyword evidence="4 5" id="KW-0472">Membrane</keyword>
<evidence type="ECO:0000256" key="5">
    <source>
        <dbReference type="SAM" id="Phobius"/>
    </source>
</evidence>
<reference evidence="7 8" key="1">
    <citation type="submission" date="2020-09" db="EMBL/GenBank/DDBJ databases">
        <title>Paenibacillus sp. strain PR3 16S rRNA gene Genome sequencing and assembly.</title>
        <authorList>
            <person name="Kim J."/>
        </authorList>
    </citation>
    <scope>NUCLEOTIDE SEQUENCE [LARGE SCALE GENOMIC DNA]</scope>
    <source>
        <strain evidence="7 8">PR3</strain>
    </source>
</reference>
<keyword evidence="3 5" id="KW-1133">Transmembrane helix</keyword>
<gene>
    <name evidence="7" type="ORF">H8B09_11090</name>
</gene>
<evidence type="ECO:0000259" key="6">
    <source>
        <dbReference type="Pfam" id="PF07291"/>
    </source>
</evidence>
<evidence type="ECO:0000256" key="4">
    <source>
        <dbReference type="ARBA" id="ARBA00023136"/>
    </source>
</evidence>
<evidence type="ECO:0000313" key="8">
    <source>
        <dbReference type="Proteomes" id="UP000609346"/>
    </source>
</evidence>
<feature type="domain" description="Methylamine utilisation protein MauE" evidence="6">
    <location>
        <begin position="2"/>
        <end position="112"/>
    </location>
</feature>
<protein>
    <recommendedName>
        <fullName evidence="6">Methylamine utilisation protein MauE domain-containing protein</fullName>
    </recommendedName>
</protein>
<evidence type="ECO:0000256" key="1">
    <source>
        <dbReference type="ARBA" id="ARBA00004141"/>
    </source>
</evidence>
<evidence type="ECO:0000256" key="3">
    <source>
        <dbReference type="ARBA" id="ARBA00022989"/>
    </source>
</evidence>
<proteinExistence type="predicted"/>
<feature type="transmembrane region" description="Helical" evidence="5">
    <location>
        <begin position="97"/>
        <end position="119"/>
    </location>
</feature>
<dbReference type="EMBL" id="JACXZA010000002">
    <property type="protein sequence ID" value="MBD3919300.1"/>
    <property type="molecule type" value="Genomic_DNA"/>
</dbReference>
<organism evidence="7 8">
    <name type="scientific">Paenibacillus terricola</name>
    <dbReference type="NCBI Taxonomy" id="2763503"/>
    <lineage>
        <taxon>Bacteria</taxon>
        <taxon>Bacillati</taxon>
        <taxon>Bacillota</taxon>
        <taxon>Bacilli</taxon>
        <taxon>Bacillales</taxon>
        <taxon>Paenibacillaceae</taxon>
        <taxon>Paenibacillus</taxon>
    </lineage>
</organism>